<organism evidence="2 3">
    <name type="scientific">Orbilia oligospora</name>
    <name type="common">Nematode-trapping fungus</name>
    <name type="synonym">Arthrobotrys oligospora</name>
    <dbReference type="NCBI Taxonomy" id="2813651"/>
    <lineage>
        <taxon>Eukaryota</taxon>
        <taxon>Fungi</taxon>
        <taxon>Dikarya</taxon>
        <taxon>Ascomycota</taxon>
        <taxon>Pezizomycotina</taxon>
        <taxon>Orbiliomycetes</taxon>
        <taxon>Orbiliales</taxon>
        <taxon>Orbiliaceae</taxon>
        <taxon>Orbilia</taxon>
    </lineage>
</organism>
<evidence type="ECO:0000259" key="1">
    <source>
        <dbReference type="PROSITE" id="PS50181"/>
    </source>
</evidence>
<gene>
    <name evidence="2" type="ORF">TWF679_001753</name>
</gene>
<dbReference type="Pfam" id="PF00646">
    <property type="entry name" value="F-box"/>
    <property type="match status" value="1"/>
</dbReference>
<dbReference type="EMBL" id="WIWT01000126">
    <property type="protein sequence ID" value="KAF3198867.1"/>
    <property type="molecule type" value="Genomic_DNA"/>
</dbReference>
<dbReference type="OrthoDB" id="5301584at2759"/>
<proteinExistence type="predicted"/>
<dbReference type="PROSITE" id="PS50181">
    <property type="entry name" value="FBOX"/>
    <property type="match status" value="1"/>
</dbReference>
<sequence length="568" mass="65140">MDSSSPDLHRAKNILNLPPEILRMVFAYLGDNEYKQSISLTCFEFYSLALQSRYESISIEFDVRGFKWKPFASSLLLEPVRGQKRYPKALKFIPSQAFEEKRKDSKYTVKDLKRSFARRGNICFDAVKSITFLNPKFCLDYTQRHGAAKEIFDDSFAGLAFEVLKRFPNLVNLTIPITHAILTRKVRIGKTRNASKNREKNGILANSKLRYLCCLVSLPRKEFSAVWELIRSNSNTLKFLRIFFLFWSPEICALSGEIKVPYLFTLDEYLSKLSTLFTIREYFPPGMQPARLSLKALQFESFPCCGSLQCSNLFRPEVLEVLSLVYCHDAYAMLCDTSVKLVSLGCLQVVEIKSDVSILERSLSQLRPLEALYISIIQKDEEFDYRCLEKHKGSIKRLVFLMGEKAVSRGDFHLKLRSSSPRAIKPDFREWQKLEELTFHCGEPLPAFYIPPCLKFLSVVGASAGVENSTNSDYELARSYASQQIMTAEGGERRLTAIIFNEELSLPNDIGYRFKIFEIFTEKTGENSGRYISTPIVKILGADDFLRKFPTSILRPSRKARTWIDALL</sequence>
<comment type="caution">
    <text evidence="2">The sequence shown here is derived from an EMBL/GenBank/DDBJ whole genome shotgun (WGS) entry which is preliminary data.</text>
</comment>
<dbReference type="Proteomes" id="UP000614610">
    <property type="component" value="Unassembled WGS sequence"/>
</dbReference>
<dbReference type="InterPro" id="IPR001810">
    <property type="entry name" value="F-box_dom"/>
</dbReference>
<feature type="domain" description="F-box" evidence="1">
    <location>
        <begin position="11"/>
        <end position="57"/>
    </location>
</feature>
<accession>A0A8H8UUU6</accession>
<protein>
    <recommendedName>
        <fullName evidence="1">F-box domain-containing protein</fullName>
    </recommendedName>
</protein>
<name>A0A8H8UUU6_ORBOL</name>
<dbReference type="AlphaFoldDB" id="A0A8H8UUU6"/>
<evidence type="ECO:0000313" key="3">
    <source>
        <dbReference type="Proteomes" id="UP000614610"/>
    </source>
</evidence>
<reference evidence="2" key="1">
    <citation type="submission" date="2019-06" db="EMBL/GenBank/DDBJ databases">
        <authorList>
            <person name="Palmer J.M."/>
        </authorList>
    </citation>
    <scope>NUCLEOTIDE SEQUENCE</scope>
    <source>
        <strain evidence="2">TWF679</strain>
    </source>
</reference>
<evidence type="ECO:0000313" key="2">
    <source>
        <dbReference type="EMBL" id="KAF3198867.1"/>
    </source>
</evidence>